<dbReference type="RefSeq" id="XP_040682432.1">
    <property type="nucleotide sequence ID" value="XM_040819167.1"/>
</dbReference>
<name>A0A0B2WYM1_METAS</name>
<dbReference type="OrthoDB" id="6730379at2759"/>
<evidence type="ECO:0000313" key="8">
    <source>
        <dbReference type="Proteomes" id="UP000030816"/>
    </source>
</evidence>
<feature type="transmembrane region" description="Helical" evidence="6">
    <location>
        <begin position="176"/>
        <end position="197"/>
    </location>
</feature>
<evidence type="ECO:0000256" key="2">
    <source>
        <dbReference type="ARBA" id="ARBA00022448"/>
    </source>
</evidence>
<feature type="transmembrane region" description="Helical" evidence="6">
    <location>
        <begin position="84"/>
        <end position="107"/>
    </location>
</feature>
<dbReference type="PANTHER" id="PTHR43791:SF103">
    <property type="entry name" value="MAJOR FACILITATOR SUPERFAMILY (MFS) PROFILE DOMAIN-CONTAINING PROTEIN-RELATED"/>
    <property type="match status" value="1"/>
</dbReference>
<dbReference type="Proteomes" id="UP000030816">
    <property type="component" value="Unassembled WGS sequence"/>
</dbReference>
<organism evidence="7 8">
    <name type="scientific">Metarhizium album (strain ARSEF 1941)</name>
    <dbReference type="NCBI Taxonomy" id="1081103"/>
    <lineage>
        <taxon>Eukaryota</taxon>
        <taxon>Fungi</taxon>
        <taxon>Dikarya</taxon>
        <taxon>Ascomycota</taxon>
        <taxon>Pezizomycotina</taxon>
        <taxon>Sordariomycetes</taxon>
        <taxon>Hypocreomycetidae</taxon>
        <taxon>Hypocreales</taxon>
        <taxon>Clavicipitaceae</taxon>
        <taxon>Metarhizium</taxon>
    </lineage>
</organism>
<dbReference type="HOGENOM" id="CLU_001265_0_5_1"/>
<feature type="transmembrane region" description="Helical" evidence="6">
    <location>
        <begin position="431"/>
        <end position="452"/>
    </location>
</feature>
<reference evidence="7 8" key="1">
    <citation type="journal article" date="2014" name="Proc. Natl. Acad. Sci. U.S.A.">
        <title>Trajectory and genomic determinants of fungal-pathogen speciation and host adaptation.</title>
        <authorList>
            <person name="Hu X."/>
            <person name="Xiao G."/>
            <person name="Zheng P."/>
            <person name="Shang Y."/>
            <person name="Su Y."/>
            <person name="Zhang X."/>
            <person name="Liu X."/>
            <person name="Zhan S."/>
            <person name="St Leger R.J."/>
            <person name="Wang C."/>
        </authorList>
    </citation>
    <scope>NUCLEOTIDE SEQUENCE [LARGE SCALE GENOMIC DNA]</scope>
    <source>
        <strain evidence="7 8">ARSEF 1941</strain>
    </source>
</reference>
<evidence type="ECO:0000256" key="1">
    <source>
        <dbReference type="ARBA" id="ARBA00004141"/>
    </source>
</evidence>
<feature type="transmembrane region" description="Helical" evidence="6">
    <location>
        <begin position="399"/>
        <end position="419"/>
    </location>
</feature>
<evidence type="ECO:0000256" key="4">
    <source>
        <dbReference type="ARBA" id="ARBA00022989"/>
    </source>
</evidence>
<feature type="transmembrane region" description="Helical" evidence="6">
    <location>
        <begin position="309"/>
        <end position="327"/>
    </location>
</feature>
<feature type="transmembrane region" description="Helical" evidence="6">
    <location>
        <begin position="274"/>
        <end position="297"/>
    </location>
</feature>
<dbReference type="Gene3D" id="1.20.1250.20">
    <property type="entry name" value="MFS general substrate transporter like domains"/>
    <property type="match status" value="1"/>
</dbReference>
<feature type="transmembrane region" description="Helical" evidence="6">
    <location>
        <begin position="46"/>
        <end position="72"/>
    </location>
</feature>
<evidence type="ECO:0000313" key="7">
    <source>
        <dbReference type="EMBL" id="KHO01367.1"/>
    </source>
</evidence>
<dbReference type="SUPFAM" id="SSF103473">
    <property type="entry name" value="MFS general substrate transporter"/>
    <property type="match status" value="1"/>
</dbReference>
<feature type="transmembrane region" description="Helical" evidence="6">
    <location>
        <begin position="119"/>
        <end position="137"/>
    </location>
</feature>
<feature type="transmembrane region" description="Helical" evidence="6">
    <location>
        <begin position="203"/>
        <end position="225"/>
    </location>
</feature>
<dbReference type="EMBL" id="AZHE01000001">
    <property type="protein sequence ID" value="KHO01367.1"/>
    <property type="molecule type" value="Genomic_DNA"/>
</dbReference>
<feature type="transmembrane region" description="Helical" evidence="6">
    <location>
        <begin position="364"/>
        <end position="387"/>
    </location>
</feature>
<keyword evidence="2" id="KW-0813">Transport</keyword>
<accession>A0A0B2WYM1</accession>
<sequence>MAERIHSGRDLSVPREEQEHVKVDEVCNGTLTLEEDQQILRRIDRWLLPAMALTYFFPFLDKSAVALTSILGLRDGLNPRRGDYSWLSGVYYCGNLVASYPAALLMVRWRVGKGITMSVLAWGIILMFTAIVFNADFLLANRFFLGVAEASIAPGLTLVVSMWYKRSEQPLRHAAWFLGNTCAGIIGGFLASGFAYVKSIEPWKAAFLTLGGASMVWSVGVYFLLPDTLMEARFLNEENREKAVLRVKENMTGIKSDKIKWGQMEEAVLDAKTWMLIALQLASSIPNGAVTAFSSIAVSGIGLNMFDTLLLSCAAFVFRLALVLLTTGGSTYFADSRTYFMSFNYAVGLTGSAMVQYTAAQNGWTRFVASLLAGGHSANFPLIMSLISGNFGGFTKKATVIALSFIAYCTGNIIGPQLIPASDAPSYRSAFIALMVCLTVGFAMCWVIRFHLIWENGRRDAVVSAEEVAAFEEALQGVMVNLTDMTDKQIPQFRYVY</sequence>
<keyword evidence="5 6" id="KW-0472">Membrane</keyword>
<comment type="subcellular location">
    <subcellularLocation>
        <location evidence="1">Membrane</location>
        <topology evidence="1">Multi-pass membrane protein</topology>
    </subcellularLocation>
</comment>
<evidence type="ECO:0000256" key="3">
    <source>
        <dbReference type="ARBA" id="ARBA00022692"/>
    </source>
</evidence>
<dbReference type="PANTHER" id="PTHR43791">
    <property type="entry name" value="PERMEASE-RELATED"/>
    <property type="match status" value="1"/>
</dbReference>
<evidence type="ECO:0000256" key="6">
    <source>
        <dbReference type="SAM" id="Phobius"/>
    </source>
</evidence>
<keyword evidence="4 6" id="KW-1133">Transmembrane helix</keyword>
<evidence type="ECO:0000256" key="5">
    <source>
        <dbReference type="ARBA" id="ARBA00023136"/>
    </source>
</evidence>
<gene>
    <name evidence="7" type="ORF">MAM_00368</name>
</gene>
<dbReference type="Pfam" id="PF07690">
    <property type="entry name" value="MFS_1"/>
    <property type="match status" value="1"/>
</dbReference>
<feature type="transmembrane region" description="Helical" evidence="6">
    <location>
        <begin position="339"/>
        <end position="358"/>
    </location>
</feature>
<dbReference type="InterPro" id="IPR036259">
    <property type="entry name" value="MFS_trans_sf"/>
</dbReference>
<feature type="transmembrane region" description="Helical" evidence="6">
    <location>
        <begin position="143"/>
        <end position="164"/>
    </location>
</feature>
<keyword evidence="3 6" id="KW-0812">Transmembrane</keyword>
<keyword evidence="8" id="KW-1185">Reference proteome</keyword>
<protein>
    <submittedName>
        <fullName evidence="7">Major facilitator superfamily domain, general substrate transporter</fullName>
    </submittedName>
</protein>
<dbReference type="STRING" id="1081103.A0A0B2WYM1"/>
<dbReference type="GO" id="GO:0016020">
    <property type="term" value="C:membrane"/>
    <property type="evidence" value="ECO:0007669"/>
    <property type="project" value="UniProtKB-SubCell"/>
</dbReference>
<dbReference type="GeneID" id="63734823"/>
<dbReference type="GO" id="GO:0022857">
    <property type="term" value="F:transmembrane transporter activity"/>
    <property type="evidence" value="ECO:0007669"/>
    <property type="project" value="InterPro"/>
</dbReference>
<comment type="caution">
    <text evidence="7">The sequence shown here is derived from an EMBL/GenBank/DDBJ whole genome shotgun (WGS) entry which is preliminary data.</text>
</comment>
<dbReference type="AlphaFoldDB" id="A0A0B2WYM1"/>
<dbReference type="InterPro" id="IPR011701">
    <property type="entry name" value="MFS"/>
</dbReference>
<proteinExistence type="predicted"/>